<dbReference type="EMBL" id="JRYO01000056">
    <property type="protein sequence ID" value="KHE93477.1"/>
    <property type="molecule type" value="Genomic_DNA"/>
</dbReference>
<dbReference type="AlphaFoldDB" id="A0A0B0EKA0"/>
<dbReference type="PANTHER" id="PTHR36923">
    <property type="entry name" value="FERREDOXIN"/>
    <property type="match status" value="1"/>
</dbReference>
<dbReference type="PANTHER" id="PTHR36923:SF3">
    <property type="entry name" value="FERREDOXIN"/>
    <property type="match status" value="1"/>
</dbReference>
<organism evidence="8 9">
    <name type="scientific">Candidatus Scalindua brodae</name>
    <dbReference type="NCBI Taxonomy" id="237368"/>
    <lineage>
        <taxon>Bacteria</taxon>
        <taxon>Pseudomonadati</taxon>
        <taxon>Planctomycetota</taxon>
        <taxon>Candidatus Brocadiia</taxon>
        <taxon>Candidatus Brocadiales</taxon>
        <taxon>Candidatus Scalinduaceae</taxon>
        <taxon>Candidatus Scalindua</taxon>
    </lineage>
</organism>
<dbReference type="InterPro" id="IPR051269">
    <property type="entry name" value="Fe-S_cluster_ET"/>
</dbReference>
<dbReference type="InterPro" id="IPR001080">
    <property type="entry name" value="3Fe4S_ferredoxin"/>
</dbReference>
<proteinExistence type="predicted"/>
<keyword evidence="2 6" id="KW-0479">Metal-binding</keyword>
<dbReference type="GO" id="GO:0005506">
    <property type="term" value="F:iron ion binding"/>
    <property type="evidence" value="ECO:0007669"/>
    <property type="project" value="UniProtKB-UniRule"/>
</dbReference>
<dbReference type="PROSITE" id="PS00198">
    <property type="entry name" value="4FE4S_FER_1"/>
    <property type="match status" value="1"/>
</dbReference>
<dbReference type="SUPFAM" id="SSF54862">
    <property type="entry name" value="4Fe-4S ferredoxins"/>
    <property type="match status" value="1"/>
</dbReference>
<dbReference type="InterPro" id="IPR017900">
    <property type="entry name" value="4Fe4S_Fe_S_CS"/>
</dbReference>
<sequence length="62" mass="6647">MKAIVDADECTGCELCVTTCPEVFDMDDDVAVVKCDSVPGDAEETCRQAAEECPVECISIED</sequence>
<feature type="domain" description="4Fe-4S ferredoxin-type" evidence="7">
    <location>
        <begin position="1"/>
        <end position="29"/>
    </location>
</feature>
<dbReference type="Gene3D" id="3.30.70.20">
    <property type="match status" value="1"/>
</dbReference>
<evidence type="ECO:0000313" key="9">
    <source>
        <dbReference type="Proteomes" id="UP000030652"/>
    </source>
</evidence>
<protein>
    <recommendedName>
        <fullName evidence="6">Ferredoxin</fullName>
    </recommendedName>
</protein>
<gene>
    <name evidence="8" type="primary">frd</name>
    <name evidence="8" type="ORF">SCABRO_00772</name>
</gene>
<evidence type="ECO:0000256" key="3">
    <source>
        <dbReference type="ARBA" id="ARBA00022982"/>
    </source>
</evidence>
<dbReference type="GO" id="GO:0009055">
    <property type="term" value="F:electron transfer activity"/>
    <property type="evidence" value="ECO:0007669"/>
    <property type="project" value="UniProtKB-UniRule"/>
</dbReference>
<dbReference type="PROSITE" id="PS51379">
    <property type="entry name" value="4FE4S_FER_2"/>
    <property type="match status" value="1"/>
</dbReference>
<keyword evidence="1 6" id="KW-0813">Transport</keyword>
<evidence type="ECO:0000259" key="7">
    <source>
        <dbReference type="PROSITE" id="PS51379"/>
    </source>
</evidence>
<evidence type="ECO:0000256" key="5">
    <source>
        <dbReference type="ARBA" id="ARBA00023014"/>
    </source>
</evidence>
<dbReference type="PRINTS" id="PR00352">
    <property type="entry name" value="3FE4SFRDOXIN"/>
</dbReference>
<evidence type="ECO:0000256" key="2">
    <source>
        <dbReference type="ARBA" id="ARBA00022723"/>
    </source>
</evidence>
<dbReference type="GO" id="GO:0051536">
    <property type="term" value="F:iron-sulfur cluster binding"/>
    <property type="evidence" value="ECO:0007669"/>
    <property type="project" value="UniProtKB-KW"/>
</dbReference>
<keyword evidence="3 6" id="KW-0249">Electron transport</keyword>
<keyword evidence="4 6" id="KW-0408">Iron</keyword>
<evidence type="ECO:0000256" key="6">
    <source>
        <dbReference type="RuleBase" id="RU368020"/>
    </source>
</evidence>
<reference evidence="8 9" key="1">
    <citation type="submission" date="2014-10" db="EMBL/GenBank/DDBJ databases">
        <title>Draft genome of anammox bacterium scalindua brodae, obtained using differential coverage binning of sequence data from two enrichment reactors.</title>
        <authorList>
            <person name="Speth D.R."/>
            <person name="Russ L."/>
            <person name="Kartal B."/>
            <person name="Op den Camp H.J."/>
            <person name="Dutilh B.E."/>
            <person name="Jetten M.S."/>
        </authorList>
    </citation>
    <scope>NUCLEOTIDE SEQUENCE [LARGE SCALE GENOMIC DNA]</scope>
    <source>
        <strain evidence="8">RU1</strain>
    </source>
</reference>
<evidence type="ECO:0000256" key="1">
    <source>
        <dbReference type="ARBA" id="ARBA00022448"/>
    </source>
</evidence>
<dbReference type="Pfam" id="PF13370">
    <property type="entry name" value="Fer4_13"/>
    <property type="match status" value="1"/>
</dbReference>
<evidence type="ECO:0000313" key="8">
    <source>
        <dbReference type="EMBL" id="KHE93477.1"/>
    </source>
</evidence>
<accession>A0A0B0EKA0</accession>
<comment type="function">
    <text evidence="6">Ferredoxins are iron-sulfur proteins that transfer electrons in a wide variety of metabolic reactions.</text>
</comment>
<dbReference type="Proteomes" id="UP000030652">
    <property type="component" value="Unassembled WGS sequence"/>
</dbReference>
<keyword evidence="5 6" id="KW-0411">Iron-sulfur</keyword>
<name>A0A0B0EKA0_9BACT</name>
<dbReference type="eggNOG" id="ENOG5033NPR">
    <property type="taxonomic scope" value="Bacteria"/>
</dbReference>
<evidence type="ECO:0000256" key="4">
    <source>
        <dbReference type="ARBA" id="ARBA00023004"/>
    </source>
</evidence>
<comment type="caution">
    <text evidence="8">The sequence shown here is derived from an EMBL/GenBank/DDBJ whole genome shotgun (WGS) entry which is preliminary data.</text>
</comment>
<dbReference type="InterPro" id="IPR017896">
    <property type="entry name" value="4Fe4S_Fe-S-bd"/>
</dbReference>